<proteinExistence type="predicted"/>
<dbReference type="InterPro" id="IPR011110">
    <property type="entry name" value="Reg_prop"/>
</dbReference>
<dbReference type="CDD" id="cd01949">
    <property type="entry name" value="GGDEF"/>
    <property type="match status" value="1"/>
</dbReference>
<dbReference type="EC" id="2.7.7.65" evidence="2"/>
<name>A0A0K2ZUS8_9XANT</name>
<protein>
    <recommendedName>
        <fullName evidence="2">diguanylate cyclase</fullName>
        <ecNumber evidence="2">2.7.7.65</ecNumber>
    </recommendedName>
</protein>
<dbReference type="PROSITE" id="PS50887">
    <property type="entry name" value="GGDEF"/>
    <property type="match status" value="1"/>
</dbReference>
<dbReference type="Gene3D" id="2.60.40.10">
    <property type="entry name" value="Immunoglobulins"/>
    <property type="match status" value="1"/>
</dbReference>
<keyword evidence="4" id="KW-0175">Coiled coil</keyword>
<feature type="domain" description="GGDEF" evidence="6">
    <location>
        <begin position="843"/>
        <end position="974"/>
    </location>
</feature>
<feature type="coiled-coil region" evidence="4">
    <location>
        <begin position="785"/>
        <end position="812"/>
    </location>
</feature>
<dbReference type="EMBL" id="CXOJ01000050">
    <property type="protein sequence ID" value="CTP88787.1"/>
    <property type="molecule type" value="Genomic_DNA"/>
</dbReference>
<reference evidence="7 8" key="1">
    <citation type="submission" date="2015-07" db="EMBL/GenBank/DDBJ databases">
        <authorList>
            <person name="Noorani M."/>
        </authorList>
    </citation>
    <scope>NUCLEOTIDE SEQUENCE [LARGE SCALE GENOMIC DNA]</scope>
    <source>
        <strain evidence="7">LMG730</strain>
    </source>
</reference>
<keyword evidence="5" id="KW-0812">Transmembrane</keyword>
<dbReference type="GO" id="GO:0005886">
    <property type="term" value="C:plasma membrane"/>
    <property type="evidence" value="ECO:0007669"/>
    <property type="project" value="TreeGrafter"/>
</dbReference>
<dbReference type="Proteomes" id="UP000045978">
    <property type="component" value="Unassembled WGS sequence"/>
</dbReference>
<dbReference type="GO" id="GO:1902201">
    <property type="term" value="P:negative regulation of bacterial-type flagellum-dependent cell motility"/>
    <property type="evidence" value="ECO:0007669"/>
    <property type="project" value="TreeGrafter"/>
</dbReference>
<dbReference type="SUPFAM" id="SSF55073">
    <property type="entry name" value="Nucleotide cyclase"/>
    <property type="match status" value="1"/>
</dbReference>
<comment type="cofactor">
    <cofactor evidence="1">
        <name>Mg(2+)</name>
        <dbReference type="ChEBI" id="CHEBI:18420"/>
    </cofactor>
</comment>
<dbReference type="InterPro" id="IPR043128">
    <property type="entry name" value="Rev_trsase/Diguanyl_cyclase"/>
</dbReference>
<accession>A0A0K2ZUS8</accession>
<dbReference type="InterPro" id="IPR029787">
    <property type="entry name" value="Nucleotide_cyclase"/>
</dbReference>
<dbReference type="AlphaFoldDB" id="A0A0K2ZUS8"/>
<evidence type="ECO:0000256" key="2">
    <source>
        <dbReference type="ARBA" id="ARBA00012528"/>
    </source>
</evidence>
<evidence type="ECO:0000256" key="5">
    <source>
        <dbReference type="SAM" id="Phobius"/>
    </source>
</evidence>
<dbReference type="PANTHER" id="PTHR45138:SF9">
    <property type="entry name" value="DIGUANYLATE CYCLASE DGCM-RELATED"/>
    <property type="match status" value="1"/>
</dbReference>
<dbReference type="InterPro" id="IPR050469">
    <property type="entry name" value="Diguanylate_Cyclase"/>
</dbReference>
<organism evidence="7 8">
    <name type="scientific">Xanthomonas graminis pv. phlei</name>
    <dbReference type="NCBI Taxonomy" id="487906"/>
    <lineage>
        <taxon>Bacteria</taxon>
        <taxon>Pseudomonadati</taxon>
        <taxon>Pseudomonadota</taxon>
        <taxon>Gammaproteobacteria</taxon>
        <taxon>Lysobacterales</taxon>
        <taxon>Lysobacteraceae</taxon>
        <taxon>Xanthomonas</taxon>
        <taxon>Xanthomonas translucens group</taxon>
        <taxon>Xanthomonas graminis</taxon>
    </lineage>
</organism>
<dbReference type="NCBIfam" id="TIGR00254">
    <property type="entry name" value="GGDEF"/>
    <property type="match status" value="1"/>
</dbReference>
<dbReference type="Pfam" id="PF07495">
    <property type="entry name" value="Y_Y_Y"/>
    <property type="match status" value="1"/>
</dbReference>
<dbReference type="Pfam" id="PF07494">
    <property type="entry name" value="Reg_prop"/>
    <property type="match status" value="1"/>
</dbReference>
<dbReference type="GO" id="GO:0052621">
    <property type="term" value="F:diguanylate cyclase activity"/>
    <property type="evidence" value="ECO:0007669"/>
    <property type="project" value="UniProtKB-EC"/>
</dbReference>
<evidence type="ECO:0000256" key="1">
    <source>
        <dbReference type="ARBA" id="ARBA00001946"/>
    </source>
</evidence>
<dbReference type="SUPFAM" id="SSF63829">
    <property type="entry name" value="Calcium-dependent phosphotriesterase"/>
    <property type="match status" value="2"/>
</dbReference>
<dbReference type="InterPro" id="IPR013783">
    <property type="entry name" value="Ig-like_fold"/>
</dbReference>
<keyword evidence="5" id="KW-0472">Membrane</keyword>
<evidence type="ECO:0000256" key="4">
    <source>
        <dbReference type="SAM" id="Coils"/>
    </source>
</evidence>
<evidence type="ECO:0000256" key="3">
    <source>
        <dbReference type="ARBA" id="ARBA00034247"/>
    </source>
</evidence>
<dbReference type="Gene3D" id="2.130.10.10">
    <property type="entry name" value="YVTN repeat-like/Quinoprotein amine dehydrogenase"/>
    <property type="match status" value="3"/>
</dbReference>
<dbReference type="InterPro" id="IPR000160">
    <property type="entry name" value="GGDEF_dom"/>
</dbReference>
<keyword evidence="5" id="KW-1133">Transmembrane helix</keyword>
<dbReference type="FunFam" id="3.30.70.270:FF:000001">
    <property type="entry name" value="Diguanylate cyclase domain protein"/>
    <property type="match status" value="1"/>
</dbReference>
<evidence type="ECO:0000313" key="7">
    <source>
        <dbReference type="EMBL" id="CTP88787.1"/>
    </source>
</evidence>
<feature type="transmembrane region" description="Helical" evidence="5">
    <location>
        <begin position="753"/>
        <end position="772"/>
    </location>
</feature>
<dbReference type="InterPro" id="IPR015943">
    <property type="entry name" value="WD40/YVTN_repeat-like_dom_sf"/>
</dbReference>
<dbReference type="GO" id="GO:0043709">
    <property type="term" value="P:cell adhesion involved in single-species biofilm formation"/>
    <property type="evidence" value="ECO:0007669"/>
    <property type="project" value="TreeGrafter"/>
</dbReference>
<dbReference type="Gene3D" id="3.30.70.270">
    <property type="match status" value="1"/>
</dbReference>
<evidence type="ECO:0000259" key="6">
    <source>
        <dbReference type="PROSITE" id="PS50887"/>
    </source>
</evidence>
<dbReference type="PANTHER" id="PTHR45138">
    <property type="entry name" value="REGULATORY COMPONENTS OF SENSORY TRANSDUCTION SYSTEM"/>
    <property type="match status" value="1"/>
</dbReference>
<dbReference type="Pfam" id="PF00990">
    <property type="entry name" value="GGDEF"/>
    <property type="match status" value="1"/>
</dbReference>
<gene>
    <name evidence="7" type="ORF">XTPLMG730_2252</name>
</gene>
<dbReference type="InterPro" id="IPR011123">
    <property type="entry name" value="Y_Y_Y"/>
</dbReference>
<sequence>MPNSHPSPSPSLSRGIAWRLAAVLALCACIGAVAAQEYSFRNYAQTDGLQGLSINCLYADRHGVVWACTELGLHRYERERFEQIGADTGFGSPLVHAIAEDRRQRMWVGTSNALYVGDGRRFAAVPAADGRRLRVDQGQSLAAFGDDIVVLSDKRPLRISAGATGGWQVAALRTADAAPLTEVYSVTAIGEALWLGCGRALCRLDAQGRLQRLGHADGVPDDIWLALLRDRNGTLWARSIHHILAWPAGAAGFSERTPPPGSGLSTMAVGINLVEDAAGRVLTRSDTGLLRWEGGQWRAFERAQGLEALAPNIAPLLSDRQGRLWMGTRGRGVQRWLGYGLIQHWEEPQGLATAPTWSILRSRGDGRLYVGSEMGANVLDPVSGRMLPLTDADGQVLRQTVQLVDAADGTLWLGQSSGRVLRLDRSSGRMREQAKVLPALKCMFFDDAGTLWILTTRGLFLLPAGEPSAQPARDLPRDQFVGGGYDARHRLWLVGQNGLYLRQAQGWQSIRLRGTALPDAELNKFSISASDEVWLSFGDVGVWRGQFEPLSASVSLRKVDDPLLARILPYVLHQDRQQRLWIGSSQGLDLWSGGRWIRVTQADGLLWDDTSESAFFQDADGTVWIGNSKGVSQILDPTRLFAVRPLQLQLLRATRAGKAVTAGAQLPWSQQPIEFAFSAPGAVGGSDTIGFRYRLEGLQEQWAITPQAHLSYTLLSPGHYALEVQALDERQRTRSNVVRLEFTILPPWWRSPLAWIAYALAAALLLAAVWHWRVKQLLSRERTLARLVAERTRELEHDKRELERARAALALKAVRDDLTGLLNRVGILDALAVQMQRSRKDGSALAVAMIDLDHFKQINDRHGHLIGDAVLARVGRRMNANLRGADLIGRYGGEELLAVLPGLLPPAHNRLYALHEVIGATPFLTDAGLLEITASIGVAWHRTGETLQQLLSRADEALYRAKHGGRNRVELHLDPQPGHAVPR</sequence>
<evidence type="ECO:0000313" key="8">
    <source>
        <dbReference type="Proteomes" id="UP000045978"/>
    </source>
</evidence>
<comment type="catalytic activity">
    <reaction evidence="3">
        <text>2 GTP = 3',3'-c-di-GMP + 2 diphosphate</text>
        <dbReference type="Rhea" id="RHEA:24898"/>
        <dbReference type="ChEBI" id="CHEBI:33019"/>
        <dbReference type="ChEBI" id="CHEBI:37565"/>
        <dbReference type="ChEBI" id="CHEBI:58805"/>
        <dbReference type="EC" id="2.7.7.65"/>
    </reaction>
</comment>
<dbReference type="SMART" id="SM00267">
    <property type="entry name" value="GGDEF"/>
    <property type="match status" value="1"/>
</dbReference>